<evidence type="ECO:0000256" key="4">
    <source>
        <dbReference type="ARBA" id="ARBA00022723"/>
    </source>
</evidence>
<evidence type="ECO:0000256" key="5">
    <source>
        <dbReference type="ARBA" id="ARBA00022842"/>
    </source>
</evidence>
<comment type="cofactor">
    <cofactor evidence="1">
        <name>Mg(2+)</name>
        <dbReference type="ChEBI" id="CHEBI:18420"/>
    </cofactor>
</comment>
<keyword evidence="3 7" id="KW-0808">Transferase</keyword>
<evidence type="ECO:0000313" key="8">
    <source>
        <dbReference type="EMBL" id="WOJ93171.1"/>
    </source>
</evidence>
<gene>
    <name evidence="8" type="ORF">R0135_15485</name>
</gene>
<comment type="similarity">
    <text evidence="2 7">Belongs to the FPP/GGPP synthase family.</text>
</comment>
<dbReference type="InterPro" id="IPR000092">
    <property type="entry name" value="Polyprenyl_synt"/>
</dbReference>
<organism evidence="8 9">
    <name type="scientific">Congregibacter variabilis</name>
    <dbReference type="NCBI Taxonomy" id="3081200"/>
    <lineage>
        <taxon>Bacteria</taxon>
        <taxon>Pseudomonadati</taxon>
        <taxon>Pseudomonadota</taxon>
        <taxon>Gammaproteobacteria</taxon>
        <taxon>Cellvibrionales</taxon>
        <taxon>Halieaceae</taxon>
        <taxon>Congregibacter</taxon>
    </lineage>
</organism>
<dbReference type="PROSITE" id="PS00723">
    <property type="entry name" value="POLYPRENYL_SYNTHASE_1"/>
    <property type="match status" value="1"/>
</dbReference>
<dbReference type="SFLD" id="SFLDG01017">
    <property type="entry name" value="Polyprenyl_Transferase_Like"/>
    <property type="match status" value="1"/>
</dbReference>
<dbReference type="CDD" id="cd00685">
    <property type="entry name" value="Trans_IPPS_HT"/>
    <property type="match status" value="1"/>
</dbReference>
<sequence>MDSSQEDRPGMGISAALAYLSKSPGKRLRPQLLIAAARAIGNARGESLAAAPAEAVELIHTYSLIHDDLPAMDDDDMRRGRPTLHVAFDEATAILVGDGLQAKAFELIASEEQLTAQQRVDLVACLARASGFEGMVGGQGMDIEATQQTLTVEQLKNIHALKTGALITAALVMGGIVGQASPDQKATLKAVGDKIGLAFQIIDDVIDVRSDSTTLGKTAGKDAAAGKSTYVALMGLEAAETAALDLYEESVALIKNWGVEADVLRELLARMVKRDR</sequence>
<keyword evidence="9" id="KW-1185">Reference proteome</keyword>
<evidence type="ECO:0000256" key="7">
    <source>
        <dbReference type="RuleBase" id="RU004466"/>
    </source>
</evidence>
<proteinExistence type="inferred from homology"/>
<dbReference type="Pfam" id="PF00348">
    <property type="entry name" value="polyprenyl_synt"/>
    <property type="match status" value="1"/>
</dbReference>
<dbReference type="RefSeq" id="WP_407347828.1">
    <property type="nucleotide sequence ID" value="NZ_CP136864.1"/>
</dbReference>
<evidence type="ECO:0000256" key="2">
    <source>
        <dbReference type="ARBA" id="ARBA00006706"/>
    </source>
</evidence>
<keyword evidence="4" id="KW-0479">Metal-binding</keyword>
<dbReference type="SFLD" id="SFLDS00005">
    <property type="entry name" value="Isoprenoid_Synthase_Type_I"/>
    <property type="match status" value="1"/>
</dbReference>
<dbReference type="InterPro" id="IPR053378">
    <property type="entry name" value="Prenyl_diphosphate_synthase"/>
</dbReference>
<evidence type="ECO:0000313" key="9">
    <source>
        <dbReference type="Proteomes" id="UP001626537"/>
    </source>
</evidence>
<reference evidence="8 9" key="1">
    <citation type="submission" date="2023-10" db="EMBL/GenBank/DDBJ databases">
        <title>Two novel species belonging to the OM43/NOR5 clade.</title>
        <authorList>
            <person name="Park M."/>
        </authorList>
    </citation>
    <scope>NUCLEOTIDE SEQUENCE [LARGE SCALE GENOMIC DNA]</scope>
    <source>
        <strain evidence="8 9">IMCC43200</strain>
    </source>
</reference>
<dbReference type="InterPro" id="IPR033749">
    <property type="entry name" value="Polyprenyl_synt_CS"/>
</dbReference>
<dbReference type="PANTHER" id="PTHR43281:SF1">
    <property type="entry name" value="FARNESYL DIPHOSPHATE SYNTHASE"/>
    <property type="match status" value="1"/>
</dbReference>
<dbReference type="SUPFAM" id="SSF48576">
    <property type="entry name" value="Terpenoid synthases"/>
    <property type="match status" value="1"/>
</dbReference>
<name>A0ABZ0I283_9GAMM</name>
<accession>A0ABZ0I283</accession>
<keyword evidence="6" id="KW-0414">Isoprene biosynthesis</keyword>
<dbReference type="InterPro" id="IPR008949">
    <property type="entry name" value="Isoprenoid_synthase_dom_sf"/>
</dbReference>
<protein>
    <submittedName>
        <fullName evidence="8">Polyprenyl synthetase family protein</fullName>
    </submittedName>
</protein>
<dbReference type="Gene3D" id="1.10.600.10">
    <property type="entry name" value="Farnesyl Diphosphate Synthase"/>
    <property type="match status" value="1"/>
</dbReference>
<dbReference type="EMBL" id="CP136864">
    <property type="protein sequence ID" value="WOJ93171.1"/>
    <property type="molecule type" value="Genomic_DNA"/>
</dbReference>
<evidence type="ECO:0000256" key="1">
    <source>
        <dbReference type="ARBA" id="ARBA00001946"/>
    </source>
</evidence>
<keyword evidence="5" id="KW-0460">Magnesium</keyword>
<evidence type="ECO:0000256" key="3">
    <source>
        <dbReference type="ARBA" id="ARBA00022679"/>
    </source>
</evidence>
<dbReference type="Proteomes" id="UP001626537">
    <property type="component" value="Chromosome"/>
</dbReference>
<evidence type="ECO:0000256" key="6">
    <source>
        <dbReference type="ARBA" id="ARBA00023229"/>
    </source>
</evidence>
<dbReference type="PANTHER" id="PTHR43281">
    <property type="entry name" value="FARNESYL DIPHOSPHATE SYNTHASE"/>
    <property type="match status" value="1"/>
</dbReference>
<dbReference type="PROSITE" id="PS00444">
    <property type="entry name" value="POLYPRENYL_SYNTHASE_2"/>
    <property type="match status" value="1"/>
</dbReference>
<dbReference type="NCBIfam" id="NF045485">
    <property type="entry name" value="FPPsyn"/>
    <property type="match status" value="1"/>
</dbReference>